<dbReference type="GO" id="GO:0016567">
    <property type="term" value="P:protein ubiquitination"/>
    <property type="evidence" value="ECO:0007669"/>
    <property type="project" value="InterPro"/>
</dbReference>
<evidence type="ECO:0000256" key="8">
    <source>
        <dbReference type="ARBA" id="ARBA00022786"/>
    </source>
</evidence>
<evidence type="ECO:0000256" key="10">
    <source>
        <dbReference type="ARBA" id="ARBA00022989"/>
    </source>
</evidence>
<comment type="subcellular location">
    <subcellularLocation>
        <location evidence="2">Membrane</location>
        <topology evidence="2">Multi-pass membrane protein</topology>
    </subcellularLocation>
</comment>
<evidence type="ECO:0000256" key="6">
    <source>
        <dbReference type="ARBA" id="ARBA00022723"/>
    </source>
</evidence>
<organism evidence="14 15">
    <name type="scientific">Asparagus officinalis</name>
    <name type="common">Garden asparagus</name>
    <dbReference type="NCBI Taxonomy" id="4686"/>
    <lineage>
        <taxon>Eukaryota</taxon>
        <taxon>Viridiplantae</taxon>
        <taxon>Streptophyta</taxon>
        <taxon>Embryophyta</taxon>
        <taxon>Tracheophyta</taxon>
        <taxon>Spermatophyta</taxon>
        <taxon>Magnoliopsida</taxon>
        <taxon>Liliopsida</taxon>
        <taxon>Asparagales</taxon>
        <taxon>Asparagaceae</taxon>
        <taxon>Asparagoideae</taxon>
        <taxon>Asparagus</taxon>
    </lineage>
</organism>
<dbReference type="PANTHER" id="PTHR47355:SF1">
    <property type="entry name" value="E3 UBIQUITIN-PROTEIN LIGASE SPL2"/>
    <property type="match status" value="1"/>
</dbReference>
<evidence type="ECO:0000256" key="3">
    <source>
        <dbReference type="ARBA" id="ARBA00012483"/>
    </source>
</evidence>
<dbReference type="Gramene" id="ONK75074">
    <property type="protein sequence ID" value="ONK75074"/>
    <property type="gene ID" value="A4U43_C03F13050"/>
</dbReference>
<protein>
    <recommendedName>
        <fullName evidence="3">RING-type E3 ubiquitin transferase</fullName>
        <ecNumber evidence="3">2.3.2.27</ecNumber>
    </recommendedName>
</protein>
<dbReference type="AlphaFoldDB" id="A0A5P1FAE6"/>
<reference evidence="15" key="1">
    <citation type="journal article" date="2017" name="Nat. Commun.">
        <title>The asparagus genome sheds light on the origin and evolution of a young Y chromosome.</title>
        <authorList>
            <person name="Harkess A."/>
            <person name="Zhou J."/>
            <person name="Xu C."/>
            <person name="Bowers J.E."/>
            <person name="Van der Hulst R."/>
            <person name="Ayyampalayam S."/>
            <person name="Mercati F."/>
            <person name="Riccardi P."/>
            <person name="McKain M.R."/>
            <person name="Kakrana A."/>
            <person name="Tang H."/>
            <person name="Ray J."/>
            <person name="Groenendijk J."/>
            <person name="Arikit S."/>
            <person name="Mathioni S.M."/>
            <person name="Nakano M."/>
            <person name="Shan H."/>
            <person name="Telgmann-Rauber A."/>
            <person name="Kanno A."/>
            <person name="Yue Z."/>
            <person name="Chen H."/>
            <person name="Li W."/>
            <person name="Chen Y."/>
            <person name="Xu X."/>
            <person name="Zhang Y."/>
            <person name="Luo S."/>
            <person name="Chen H."/>
            <person name="Gao J."/>
            <person name="Mao Z."/>
            <person name="Pires J.C."/>
            <person name="Luo M."/>
            <person name="Kudrna D."/>
            <person name="Wing R.A."/>
            <person name="Meyers B.C."/>
            <person name="Yi K."/>
            <person name="Kong H."/>
            <person name="Lavrijsen P."/>
            <person name="Sunseri F."/>
            <person name="Falavigna A."/>
            <person name="Ye Y."/>
            <person name="Leebens-Mack J.H."/>
            <person name="Chen G."/>
        </authorList>
    </citation>
    <scope>NUCLEOTIDE SEQUENCE [LARGE SCALE GENOMIC DNA]</scope>
    <source>
        <strain evidence="15">cv. DH0086</strain>
    </source>
</reference>
<dbReference type="InterPro" id="IPR022170">
    <property type="entry name" value="MUL1-like"/>
</dbReference>
<dbReference type="Pfam" id="PF12483">
    <property type="entry name" value="GIDE"/>
    <property type="match status" value="1"/>
</dbReference>
<keyword evidence="6" id="KW-0479">Metal-binding</keyword>
<proteinExistence type="predicted"/>
<name>A0A5P1FAE6_ASPOF</name>
<keyword evidence="9" id="KW-0862">Zinc</keyword>
<evidence type="ECO:0000256" key="1">
    <source>
        <dbReference type="ARBA" id="ARBA00000900"/>
    </source>
</evidence>
<evidence type="ECO:0000313" key="15">
    <source>
        <dbReference type="Proteomes" id="UP000243459"/>
    </source>
</evidence>
<evidence type="ECO:0000256" key="12">
    <source>
        <dbReference type="SAM" id="Phobius"/>
    </source>
</evidence>
<keyword evidence="5 12" id="KW-0812">Transmembrane</keyword>
<keyword evidence="7" id="KW-0863">Zinc-finger</keyword>
<keyword evidence="10 12" id="KW-1133">Transmembrane helix</keyword>
<accession>A0A5P1FAE6</accession>
<evidence type="ECO:0000256" key="2">
    <source>
        <dbReference type="ARBA" id="ARBA00004141"/>
    </source>
</evidence>
<evidence type="ECO:0000256" key="9">
    <source>
        <dbReference type="ARBA" id="ARBA00022833"/>
    </source>
</evidence>
<evidence type="ECO:0000256" key="11">
    <source>
        <dbReference type="ARBA" id="ARBA00023136"/>
    </source>
</evidence>
<evidence type="ECO:0000256" key="5">
    <source>
        <dbReference type="ARBA" id="ARBA00022692"/>
    </source>
</evidence>
<evidence type="ECO:0000313" key="14">
    <source>
        <dbReference type="EMBL" id="ONK75074.1"/>
    </source>
</evidence>
<keyword evidence="15" id="KW-1185">Reference proteome</keyword>
<sequence length="316" mass="34339">MSSRDHATAAFIAQLSTVGDGAVAGILLSLCAAGSWIKYATTSAALRRIKDAPIAQISDLRWLINPSDGDGDRDGDGRLVVVRGRVQPKPSFDASWIGGKSHVSSRRVPFVLVEATQRPSSGFVNVSLEGSAHPLPLTTVYHQLHPVQPTAYTFFQVIFGNGYPVALLDEEKILPVGKEITAVGICRIFEGSLEIRSCPDLPCFLSDKTKDEIEVDLAVDSRILFWSGIVLGTLSIGILGYAVVRLESNKMKVRYKATVMKSWEMYLMGSFVSSVLQGREDLLLFLVDIFPVALGFGDFDGFLANSSKECLSHLKG</sequence>
<dbReference type="OMA" id="NEWREPF"/>
<evidence type="ECO:0000256" key="7">
    <source>
        <dbReference type="ARBA" id="ARBA00022771"/>
    </source>
</evidence>
<feature type="domain" description="E3 Ubiquitin ligase MUL1-like" evidence="13">
    <location>
        <begin position="104"/>
        <end position="239"/>
    </location>
</feature>
<dbReference type="Proteomes" id="UP000243459">
    <property type="component" value="Chromosome 3"/>
</dbReference>
<dbReference type="InterPro" id="IPR044247">
    <property type="entry name" value="SPL2-like"/>
</dbReference>
<gene>
    <name evidence="14" type="ORF">A4U43_C03F13050</name>
</gene>
<comment type="catalytic activity">
    <reaction evidence="1">
        <text>S-ubiquitinyl-[E2 ubiquitin-conjugating enzyme]-L-cysteine + [acceptor protein]-L-lysine = [E2 ubiquitin-conjugating enzyme]-L-cysteine + N(6)-ubiquitinyl-[acceptor protein]-L-lysine.</text>
        <dbReference type="EC" id="2.3.2.27"/>
    </reaction>
</comment>
<dbReference type="EMBL" id="CM007383">
    <property type="protein sequence ID" value="ONK75074.1"/>
    <property type="molecule type" value="Genomic_DNA"/>
</dbReference>
<dbReference type="EC" id="2.3.2.27" evidence="3"/>
<feature type="transmembrane region" description="Helical" evidence="12">
    <location>
        <begin position="223"/>
        <end position="244"/>
    </location>
</feature>
<evidence type="ECO:0000259" key="13">
    <source>
        <dbReference type="Pfam" id="PF12483"/>
    </source>
</evidence>
<dbReference type="GO" id="GO:0061630">
    <property type="term" value="F:ubiquitin protein ligase activity"/>
    <property type="evidence" value="ECO:0007669"/>
    <property type="project" value="UniProtKB-EC"/>
</dbReference>
<dbReference type="PANTHER" id="PTHR47355">
    <property type="entry name" value="E3 UBIQUITIN-PROTEIN LIGASE SPL2"/>
    <property type="match status" value="1"/>
</dbReference>
<evidence type="ECO:0000256" key="4">
    <source>
        <dbReference type="ARBA" id="ARBA00022679"/>
    </source>
</evidence>
<keyword evidence="4" id="KW-0808">Transferase</keyword>
<keyword evidence="11 12" id="KW-0472">Membrane</keyword>
<dbReference type="GO" id="GO:0016020">
    <property type="term" value="C:membrane"/>
    <property type="evidence" value="ECO:0007669"/>
    <property type="project" value="UniProtKB-SubCell"/>
</dbReference>
<dbReference type="GO" id="GO:0008270">
    <property type="term" value="F:zinc ion binding"/>
    <property type="evidence" value="ECO:0007669"/>
    <property type="project" value="UniProtKB-KW"/>
</dbReference>
<keyword evidence="8" id="KW-0833">Ubl conjugation pathway</keyword>